<comment type="caution">
    <text evidence="2">The sequence shown here is derived from an EMBL/GenBank/DDBJ whole genome shotgun (WGS) entry which is preliminary data.</text>
</comment>
<dbReference type="Pfam" id="PF00929">
    <property type="entry name" value="RNase_T"/>
    <property type="match status" value="1"/>
</dbReference>
<dbReference type="GO" id="GO:0004527">
    <property type="term" value="F:exonuclease activity"/>
    <property type="evidence" value="ECO:0007669"/>
    <property type="project" value="UniProtKB-KW"/>
</dbReference>
<dbReference type="PANTHER" id="PTHR30231">
    <property type="entry name" value="DNA POLYMERASE III SUBUNIT EPSILON"/>
    <property type="match status" value="1"/>
</dbReference>
<organism evidence="2 3">
    <name type="scientific">Mesorhizobium newzealandense</name>
    <dbReference type="NCBI Taxonomy" id="1300302"/>
    <lineage>
        <taxon>Bacteria</taxon>
        <taxon>Pseudomonadati</taxon>
        <taxon>Pseudomonadota</taxon>
        <taxon>Alphaproteobacteria</taxon>
        <taxon>Hyphomicrobiales</taxon>
        <taxon>Phyllobacteriaceae</taxon>
        <taxon>Mesorhizobium</taxon>
    </lineage>
</organism>
<dbReference type="SUPFAM" id="SSF53098">
    <property type="entry name" value="Ribonuclease H-like"/>
    <property type="match status" value="1"/>
</dbReference>
<protein>
    <submittedName>
        <fullName evidence="2">3'-5' exonuclease</fullName>
    </submittedName>
</protein>
<keyword evidence="2" id="KW-0269">Exonuclease</keyword>
<keyword evidence="3" id="KW-1185">Reference proteome</keyword>
<keyword evidence="2" id="KW-0540">Nuclease</keyword>
<gene>
    <name evidence="2" type="ORF">ACFSOZ_17240</name>
</gene>
<dbReference type="RefSeq" id="WP_379100165.1">
    <property type="nucleotide sequence ID" value="NZ_JBHUGZ010000012.1"/>
</dbReference>
<proteinExistence type="predicted"/>
<dbReference type="InterPro" id="IPR012337">
    <property type="entry name" value="RNaseH-like_sf"/>
</dbReference>
<accession>A0ABW4UCU1</accession>
<feature type="domain" description="Exonuclease" evidence="1">
    <location>
        <begin position="76"/>
        <end position="241"/>
    </location>
</feature>
<dbReference type="SMART" id="SM00479">
    <property type="entry name" value="EXOIII"/>
    <property type="match status" value="1"/>
</dbReference>
<evidence type="ECO:0000313" key="3">
    <source>
        <dbReference type="Proteomes" id="UP001597405"/>
    </source>
</evidence>
<sequence>MKALSGQFDLFDLDPGYRETPRRVAPARPARKHPIVAPGTEDELVQLLEDTGRFKVLRKLVPRPIIDRASSRFQRLAVLVDVETTGLNHARDEVIEIGAVAFTYDDAGMIGDVVGVLSALRQPSGPIPAEITRLTGITDEMVAGQSVDLGALDALIEPADLVIAHNAGFDRPFCERLSPSFIPKPWACSVTEIRWADHGFEGNKLGYLVGQSGLFHDGHRATDDCHAVLEILARPLAGSGVTPFAELYAASQRLRVRVWAENSPFETKDHLKARGYRWSDGSDGRPKAWWAEIAEENLDEELRFLREDIYRWPEAEPLTQRLSAADRFKAA</sequence>
<dbReference type="EMBL" id="JBHUGZ010000012">
    <property type="protein sequence ID" value="MFD1984373.1"/>
    <property type="molecule type" value="Genomic_DNA"/>
</dbReference>
<dbReference type="Proteomes" id="UP001597405">
    <property type="component" value="Unassembled WGS sequence"/>
</dbReference>
<evidence type="ECO:0000259" key="1">
    <source>
        <dbReference type="SMART" id="SM00479"/>
    </source>
</evidence>
<evidence type="ECO:0000313" key="2">
    <source>
        <dbReference type="EMBL" id="MFD1984373.1"/>
    </source>
</evidence>
<dbReference type="PANTHER" id="PTHR30231:SF37">
    <property type="entry name" value="EXODEOXYRIBONUCLEASE 10"/>
    <property type="match status" value="1"/>
</dbReference>
<dbReference type="InterPro" id="IPR036397">
    <property type="entry name" value="RNaseH_sf"/>
</dbReference>
<keyword evidence="2" id="KW-0378">Hydrolase</keyword>
<dbReference type="NCBIfam" id="NF006615">
    <property type="entry name" value="PRK09182.1"/>
    <property type="match status" value="1"/>
</dbReference>
<dbReference type="Gene3D" id="3.30.420.10">
    <property type="entry name" value="Ribonuclease H-like superfamily/Ribonuclease H"/>
    <property type="match status" value="1"/>
</dbReference>
<reference evidence="3" key="1">
    <citation type="journal article" date="2019" name="Int. J. Syst. Evol. Microbiol.">
        <title>The Global Catalogue of Microorganisms (GCM) 10K type strain sequencing project: providing services to taxonomists for standard genome sequencing and annotation.</title>
        <authorList>
            <consortium name="The Broad Institute Genomics Platform"/>
            <consortium name="The Broad Institute Genome Sequencing Center for Infectious Disease"/>
            <person name="Wu L."/>
            <person name="Ma J."/>
        </authorList>
    </citation>
    <scope>NUCLEOTIDE SEQUENCE [LARGE SCALE GENOMIC DNA]</scope>
    <source>
        <strain evidence="3">CGMCC 1.16225</strain>
    </source>
</reference>
<dbReference type="InterPro" id="IPR013520">
    <property type="entry name" value="Ribonucl_H"/>
</dbReference>
<dbReference type="CDD" id="cd06127">
    <property type="entry name" value="DEDDh"/>
    <property type="match status" value="1"/>
</dbReference>
<name>A0ABW4UCU1_9HYPH</name>